<gene>
    <name evidence="1" type="ORF">DEIPH_ctg139orf0114</name>
</gene>
<accession>A0A016QJZ3</accession>
<dbReference type="AlphaFoldDB" id="A0A016QJZ3"/>
<organism evidence="1 2">
    <name type="scientific">Deinococcus phoenicis</name>
    <dbReference type="NCBI Taxonomy" id="1476583"/>
    <lineage>
        <taxon>Bacteria</taxon>
        <taxon>Thermotogati</taxon>
        <taxon>Deinococcota</taxon>
        <taxon>Deinococci</taxon>
        <taxon>Deinococcales</taxon>
        <taxon>Deinococcaceae</taxon>
        <taxon>Deinococcus</taxon>
    </lineage>
</organism>
<dbReference type="RefSeq" id="WP_034360944.1">
    <property type="nucleotide sequence ID" value="NZ_JHAC01000093.1"/>
</dbReference>
<evidence type="ECO:0000313" key="2">
    <source>
        <dbReference type="Proteomes" id="UP000020492"/>
    </source>
</evidence>
<reference evidence="1 2" key="1">
    <citation type="submission" date="2014-03" db="EMBL/GenBank/DDBJ databases">
        <title>Draft genome sequence of Deinococcus phoenicis 1P10ME.</title>
        <authorList>
            <person name="Stepanov V.G."/>
            <person name="Vaishampayan P."/>
            <person name="Venkateswaran K."/>
            <person name="Fox G.E."/>
        </authorList>
    </citation>
    <scope>NUCLEOTIDE SEQUENCE [LARGE SCALE GENOMIC DNA]</scope>
    <source>
        <strain evidence="1 2">1P10ME</strain>
    </source>
</reference>
<dbReference type="PATRIC" id="fig|1476583.3.peg.3629"/>
<proteinExistence type="predicted"/>
<protein>
    <submittedName>
        <fullName evidence="1">Uncharacterized protein</fullName>
    </submittedName>
</protein>
<dbReference type="EMBL" id="JHAC01000093">
    <property type="protein sequence ID" value="EYB66388.1"/>
    <property type="molecule type" value="Genomic_DNA"/>
</dbReference>
<evidence type="ECO:0000313" key="1">
    <source>
        <dbReference type="EMBL" id="EYB66388.1"/>
    </source>
</evidence>
<dbReference type="STRING" id="1476583.DEIPH_ctg139orf0114"/>
<dbReference type="Proteomes" id="UP000020492">
    <property type="component" value="Unassembled WGS sequence"/>
</dbReference>
<keyword evidence="2" id="KW-1185">Reference proteome</keyword>
<sequence>MNKQELVQWLRTAPQDPRDAGAKILEGERPPEHLTLAQAVANLKHAGPALHTPHPDEAELLP</sequence>
<name>A0A016QJZ3_9DEIO</name>
<comment type="caution">
    <text evidence="1">The sequence shown here is derived from an EMBL/GenBank/DDBJ whole genome shotgun (WGS) entry which is preliminary data.</text>
</comment>